<dbReference type="InterPro" id="IPR011701">
    <property type="entry name" value="MFS"/>
</dbReference>
<gene>
    <name evidence="2" type="ORF">Afil01_03700</name>
</gene>
<dbReference type="Gene3D" id="1.20.1250.20">
    <property type="entry name" value="MFS general substrate transporter like domains"/>
    <property type="match status" value="1"/>
</dbReference>
<feature type="transmembrane region" description="Helical" evidence="1">
    <location>
        <begin position="103"/>
        <end position="126"/>
    </location>
</feature>
<keyword evidence="1" id="KW-1133">Transmembrane helix</keyword>
<feature type="transmembrane region" description="Helical" evidence="1">
    <location>
        <begin position="359"/>
        <end position="376"/>
    </location>
</feature>
<dbReference type="PANTHER" id="PTHR11360">
    <property type="entry name" value="MONOCARBOXYLATE TRANSPORTER"/>
    <property type="match status" value="1"/>
</dbReference>
<feature type="transmembrane region" description="Helical" evidence="1">
    <location>
        <begin position="138"/>
        <end position="156"/>
    </location>
</feature>
<dbReference type="AlphaFoldDB" id="A0A9W6W736"/>
<reference evidence="2" key="1">
    <citation type="submission" date="2023-03" db="EMBL/GenBank/DDBJ databases">
        <title>Actinorhabdospora filicis NBRC 111898.</title>
        <authorList>
            <person name="Ichikawa N."/>
            <person name="Sato H."/>
            <person name="Tonouchi N."/>
        </authorList>
    </citation>
    <scope>NUCLEOTIDE SEQUENCE</scope>
    <source>
        <strain evidence="2">NBRC 111898</strain>
    </source>
</reference>
<feature type="transmembrane region" description="Helical" evidence="1">
    <location>
        <begin position="77"/>
        <end position="97"/>
    </location>
</feature>
<dbReference type="GO" id="GO:0022857">
    <property type="term" value="F:transmembrane transporter activity"/>
    <property type="evidence" value="ECO:0007669"/>
    <property type="project" value="InterPro"/>
</dbReference>
<evidence type="ECO:0000256" key="1">
    <source>
        <dbReference type="SAM" id="Phobius"/>
    </source>
</evidence>
<dbReference type="Proteomes" id="UP001165079">
    <property type="component" value="Unassembled WGS sequence"/>
</dbReference>
<dbReference type="EMBL" id="BSTX01000001">
    <property type="protein sequence ID" value="GLZ75563.1"/>
    <property type="molecule type" value="Genomic_DNA"/>
</dbReference>
<keyword evidence="3" id="KW-1185">Reference proteome</keyword>
<sequence length="386" mass="39002">MTSLAPTPSPWITRAALAAMTVSFGLNFTSGVFFTPAAAEYHLDVSALAIAAALATALTGAAQTVIGRLLDKAGAKWVLVGGLASISLGYAGLALVVNTWQFITVFTVLVGLGFASASSLTVTTLLGRAHGEKVAPALARASIGINLGQLIGPWAATSLFAPIGVRGAYLVLGGAGILVTALLALTLPGDRAPGTSAGRESLRGRGPTLVSFGLHAAVMYVVVLLLPKHATEAGWTAVGAGRLVAVAALTAGITSALLPRLLRFSTPEALLRVLYLLRAAVLVLATADTSSASLIIVAALFGVASFPAIPLTMAILSRGLDRARMGRTLAPAWVIHQLAAAAGLGVAVGIHALTGGHRAYWALGAVLSLGAAALLIRRRAAALATV</sequence>
<feature type="transmembrane region" description="Helical" evidence="1">
    <location>
        <begin position="328"/>
        <end position="353"/>
    </location>
</feature>
<dbReference type="SUPFAM" id="SSF103473">
    <property type="entry name" value="MFS general substrate transporter"/>
    <property type="match status" value="1"/>
</dbReference>
<dbReference type="InterPro" id="IPR036259">
    <property type="entry name" value="MFS_trans_sf"/>
</dbReference>
<feature type="transmembrane region" description="Helical" evidence="1">
    <location>
        <begin position="208"/>
        <end position="227"/>
    </location>
</feature>
<dbReference type="InterPro" id="IPR050327">
    <property type="entry name" value="Proton-linked_MCT"/>
</dbReference>
<feature type="transmembrane region" description="Helical" evidence="1">
    <location>
        <begin position="168"/>
        <end position="187"/>
    </location>
</feature>
<feature type="transmembrane region" description="Helical" evidence="1">
    <location>
        <begin position="233"/>
        <end position="257"/>
    </location>
</feature>
<evidence type="ECO:0000313" key="3">
    <source>
        <dbReference type="Proteomes" id="UP001165079"/>
    </source>
</evidence>
<proteinExistence type="predicted"/>
<dbReference type="Pfam" id="PF07690">
    <property type="entry name" value="MFS_1"/>
    <property type="match status" value="1"/>
</dbReference>
<dbReference type="RefSeq" id="WP_285660807.1">
    <property type="nucleotide sequence ID" value="NZ_BSTX01000001.1"/>
</dbReference>
<keyword evidence="1" id="KW-0472">Membrane</keyword>
<organism evidence="2 3">
    <name type="scientific">Actinorhabdospora filicis</name>
    <dbReference type="NCBI Taxonomy" id="1785913"/>
    <lineage>
        <taxon>Bacteria</taxon>
        <taxon>Bacillati</taxon>
        <taxon>Actinomycetota</taxon>
        <taxon>Actinomycetes</taxon>
        <taxon>Micromonosporales</taxon>
        <taxon>Micromonosporaceae</taxon>
        <taxon>Actinorhabdospora</taxon>
    </lineage>
</organism>
<keyword evidence="1" id="KW-0812">Transmembrane</keyword>
<feature type="transmembrane region" description="Helical" evidence="1">
    <location>
        <begin position="293"/>
        <end position="316"/>
    </location>
</feature>
<evidence type="ECO:0008006" key="4">
    <source>
        <dbReference type="Google" id="ProtNLM"/>
    </source>
</evidence>
<name>A0A9W6W736_9ACTN</name>
<evidence type="ECO:0000313" key="2">
    <source>
        <dbReference type="EMBL" id="GLZ75563.1"/>
    </source>
</evidence>
<protein>
    <recommendedName>
        <fullName evidence="4">MFS transporter</fullName>
    </recommendedName>
</protein>
<dbReference type="PANTHER" id="PTHR11360:SF284">
    <property type="entry name" value="EG:103B4.3 PROTEIN-RELATED"/>
    <property type="match status" value="1"/>
</dbReference>
<feature type="transmembrane region" description="Helical" evidence="1">
    <location>
        <begin position="12"/>
        <end position="34"/>
    </location>
</feature>
<feature type="transmembrane region" description="Helical" evidence="1">
    <location>
        <begin position="46"/>
        <end position="70"/>
    </location>
</feature>
<comment type="caution">
    <text evidence="2">The sequence shown here is derived from an EMBL/GenBank/DDBJ whole genome shotgun (WGS) entry which is preliminary data.</text>
</comment>
<accession>A0A9W6W736</accession>